<dbReference type="Gene3D" id="2.130.10.130">
    <property type="entry name" value="Integrin alpha, N-terminal"/>
    <property type="match status" value="1"/>
</dbReference>
<accession>A0ABU7CYU0</accession>
<dbReference type="InterPro" id="IPR013517">
    <property type="entry name" value="FG-GAP"/>
</dbReference>
<dbReference type="EMBL" id="JAHUTJ010008550">
    <property type="protein sequence ID" value="MED6266905.1"/>
    <property type="molecule type" value="Genomic_DNA"/>
</dbReference>
<dbReference type="SUPFAM" id="SSF69318">
    <property type="entry name" value="Integrin alpha N-terminal domain"/>
    <property type="match status" value="1"/>
</dbReference>
<evidence type="ECO:0000313" key="2">
    <source>
        <dbReference type="EMBL" id="MED6266905.1"/>
    </source>
</evidence>
<evidence type="ECO:0000313" key="3">
    <source>
        <dbReference type="Proteomes" id="UP001352852"/>
    </source>
</evidence>
<proteinExistence type="predicted"/>
<organism evidence="2 3">
    <name type="scientific">Characodon lateralis</name>
    <dbReference type="NCBI Taxonomy" id="208331"/>
    <lineage>
        <taxon>Eukaryota</taxon>
        <taxon>Metazoa</taxon>
        <taxon>Chordata</taxon>
        <taxon>Craniata</taxon>
        <taxon>Vertebrata</taxon>
        <taxon>Euteleostomi</taxon>
        <taxon>Actinopterygii</taxon>
        <taxon>Neopterygii</taxon>
        <taxon>Teleostei</taxon>
        <taxon>Neoteleostei</taxon>
        <taxon>Acanthomorphata</taxon>
        <taxon>Ovalentaria</taxon>
        <taxon>Atherinomorphae</taxon>
        <taxon>Cyprinodontiformes</taxon>
        <taxon>Goodeidae</taxon>
        <taxon>Characodon</taxon>
    </lineage>
</organism>
<dbReference type="Proteomes" id="UP001352852">
    <property type="component" value="Unassembled WGS sequence"/>
</dbReference>
<name>A0ABU7CYU0_9TELE</name>
<keyword evidence="1" id="KW-0732">Signal</keyword>
<dbReference type="PANTHER" id="PTHR16026">
    <property type="entry name" value="CARTILAGE ACIDIC PROTEIN 1"/>
    <property type="match status" value="1"/>
</dbReference>
<dbReference type="PANTHER" id="PTHR16026:SF4">
    <property type="entry name" value="CARTILAGE ACIDIC PROTEIN 1"/>
    <property type="match status" value="1"/>
</dbReference>
<evidence type="ECO:0000256" key="1">
    <source>
        <dbReference type="ARBA" id="ARBA00022729"/>
    </source>
</evidence>
<reference evidence="2 3" key="1">
    <citation type="submission" date="2021-06" db="EMBL/GenBank/DDBJ databases">
        <authorList>
            <person name="Palmer J.M."/>
        </authorList>
    </citation>
    <scope>NUCLEOTIDE SEQUENCE [LARGE SCALE GENOMIC DNA]</scope>
    <source>
        <strain evidence="2 3">CL_MEX2019</strain>
        <tissue evidence="2">Muscle</tissue>
    </source>
</reference>
<dbReference type="InterPro" id="IPR028994">
    <property type="entry name" value="Integrin_alpha_N"/>
</dbReference>
<comment type="caution">
    <text evidence="2">The sequence shown here is derived from an EMBL/GenBank/DDBJ whole genome shotgun (WGS) entry which is preliminary data.</text>
</comment>
<evidence type="ECO:0008006" key="4">
    <source>
        <dbReference type="Google" id="ProtNLM"/>
    </source>
</evidence>
<keyword evidence="3" id="KW-1185">Reference proteome</keyword>
<gene>
    <name evidence="2" type="ORF">CHARACLAT_006729</name>
</gene>
<sequence length="354" mass="39665">MDWRPVQGVPRLPLEIGTSFAATHYGRSALLQLEVFHTNSSPKEWQNSGQHQTVGLIFSRGRKAGYSCCRLAVNRCRICWEFSERLSASVKMLLCLLFFLPAHSSAQRSEPMFSAVTKTALRPDYENNPSQLNYGMAVTDVDGDGDLEIFVAGYNGPNLVLKYNKQRKGLVNIAIDDPSSPFYALRDRQGNAIGVTACDIDGDGREEIYVLNTNNAFSGRATYSDKLFKFRNGRFEDLLNDDINEHRDVANPMAGRSVACVDRKVLHTDLQSRVQYEVCSAHTSTPTAYMHGCFCLFTSDKSCPAYAALLSMSSDSSFGRMVRYFLSSVHRTSVITEAKARLFYRTHPTKRGRE</sequence>
<dbReference type="Pfam" id="PF13517">
    <property type="entry name" value="FG-GAP_3"/>
    <property type="match status" value="1"/>
</dbReference>
<dbReference type="InterPro" id="IPR027039">
    <property type="entry name" value="Crtac1"/>
</dbReference>
<protein>
    <recommendedName>
        <fullName evidence="4">Cartilage acidic protein 1a</fullName>
    </recommendedName>
</protein>